<proteinExistence type="predicted"/>
<dbReference type="EMBL" id="JANBOH010000001">
    <property type="protein sequence ID" value="KAJ1648734.1"/>
    <property type="molecule type" value="Genomic_DNA"/>
</dbReference>
<keyword evidence="1" id="KW-0732">Signal</keyword>
<keyword evidence="3" id="KW-1185">Reference proteome</keyword>
<organism evidence="2 3">
    <name type="scientific">Coemansia asiatica</name>
    <dbReference type="NCBI Taxonomy" id="1052880"/>
    <lineage>
        <taxon>Eukaryota</taxon>
        <taxon>Fungi</taxon>
        <taxon>Fungi incertae sedis</taxon>
        <taxon>Zoopagomycota</taxon>
        <taxon>Kickxellomycotina</taxon>
        <taxon>Kickxellomycetes</taxon>
        <taxon>Kickxellales</taxon>
        <taxon>Kickxellaceae</taxon>
        <taxon>Coemansia</taxon>
    </lineage>
</organism>
<name>A0A9W8CMS9_9FUNG</name>
<sequence>MKLLSIIVSLYLSANAVIGAPLIKAIISTLGVEQPIATGVYGIASVGASFAVEHTGLFGPLLNNLPGAQVILNAANLLGGRFAGATAGGIASKATLGFLEGELGNNIPIIGGIIRDEQQVSQE</sequence>
<dbReference type="Proteomes" id="UP001145021">
    <property type="component" value="Unassembled WGS sequence"/>
</dbReference>
<dbReference type="AlphaFoldDB" id="A0A9W8CMS9"/>
<comment type="caution">
    <text evidence="2">The sequence shown here is derived from an EMBL/GenBank/DDBJ whole genome shotgun (WGS) entry which is preliminary data.</text>
</comment>
<evidence type="ECO:0000313" key="2">
    <source>
        <dbReference type="EMBL" id="KAJ1648734.1"/>
    </source>
</evidence>
<reference evidence="2" key="1">
    <citation type="submission" date="2022-07" db="EMBL/GenBank/DDBJ databases">
        <title>Phylogenomic reconstructions and comparative analyses of Kickxellomycotina fungi.</title>
        <authorList>
            <person name="Reynolds N.K."/>
            <person name="Stajich J.E."/>
            <person name="Barry K."/>
            <person name="Grigoriev I.V."/>
            <person name="Crous P."/>
            <person name="Smith M.E."/>
        </authorList>
    </citation>
    <scope>NUCLEOTIDE SEQUENCE</scope>
    <source>
        <strain evidence="2">NBRC 105413</strain>
    </source>
</reference>
<evidence type="ECO:0000256" key="1">
    <source>
        <dbReference type="SAM" id="SignalP"/>
    </source>
</evidence>
<accession>A0A9W8CMS9</accession>
<evidence type="ECO:0000313" key="3">
    <source>
        <dbReference type="Proteomes" id="UP001145021"/>
    </source>
</evidence>
<protein>
    <submittedName>
        <fullName evidence="2">Uncharacterized protein</fullName>
    </submittedName>
</protein>
<gene>
    <name evidence="2" type="ORF">LPJ64_000053</name>
</gene>
<feature type="chain" id="PRO_5040821250" evidence="1">
    <location>
        <begin position="20"/>
        <end position="123"/>
    </location>
</feature>
<feature type="signal peptide" evidence="1">
    <location>
        <begin position="1"/>
        <end position="19"/>
    </location>
</feature>